<dbReference type="EMBL" id="VVYJ01000008">
    <property type="protein sequence ID" value="KAA5475155.1"/>
    <property type="molecule type" value="Genomic_DNA"/>
</dbReference>
<evidence type="ECO:0000313" key="15">
    <source>
        <dbReference type="EMBL" id="RGY22019.1"/>
    </source>
</evidence>
<dbReference type="GO" id="GO:0009279">
    <property type="term" value="C:cell outer membrane"/>
    <property type="evidence" value="ECO:0007669"/>
    <property type="project" value="UniProtKB-SubCell"/>
</dbReference>
<dbReference type="Proteomes" id="UP001170023">
    <property type="component" value="Unassembled WGS sequence"/>
</dbReference>
<evidence type="ECO:0000256" key="2">
    <source>
        <dbReference type="ARBA" id="ARBA00006275"/>
    </source>
</evidence>
<evidence type="ECO:0000313" key="17">
    <source>
        <dbReference type="Proteomes" id="UP000095657"/>
    </source>
</evidence>
<accession>A0A174MUI1</accession>
<evidence type="ECO:0000313" key="8">
    <source>
        <dbReference type="EMBL" id="CUP39066.1"/>
    </source>
</evidence>
<dbReference type="KEGG" id="bcac:CGC64_03380"/>
<evidence type="ECO:0000259" key="6">
    <source>
        <dbReference type="Pfam" id="PF07980"/>
    </source>
</evidence>
<dbReference type="InterPro" id="IPR011990">
    <property type="entry name" value="TPR-like_helical_dom_sf"/>
</dbReference>
<evidence type="ECO:0000256" key="1">
    <source>
        <dbReference type="ARBA" id="ARBA00004442"/>
    </source>
</evidence>
<evidence type="ECO:0000313" key="16">
    <source>
        <dbReference type="EMBL" id="UVQ97470.1"/>
    </source>
</evidence>
<reference evidence="21 22" key="3">
    <citation type="journal article" date="2019" name="Nat. Med.">
        <title>A library of human gut bacterial isolates paired with longitudinal multiomics data enables mechanistic microbiome research.</title>
        <authorList>
            <person name="Poyet M."/>
            <person name="Groussin M."/>
            <person name="Gibbons S.M."/>
            <person name="Avila-Pacheco J."/>
            <person name="Jiang X."/>
            <person name="Kearney S.M."/>
            <person name="Perrotta A.R."/>
            <person name="Berdy B."/>
            <person name="Zhao S."/>
            <person name="Lieberman T.D."/>
            <person name="Swanson P.K."/>
            <person name="Smith M."/>
            <person name="Roesemann S."/>
            <person name="Alexander J.E."/>
            <person name="Rich S.A."/>
            <person name="Livny J."/>
            <person name="Vlamakis H."/>
            <person name="Clish C."/>
            <person name="Bullock K."/>
            <person name="Deik A."/>
            <person name="Scott J."/>
            <person name="Pierce K.A."/>
            <person name="Xavier R.J."/>
            <person name="Alm E.J."/>
        </authorList>
    </citation>
    <scope>NUCLEOTIDE SEQUENCE [LARGE SCALE GENOMIC DNA]</scope>
    <source>
        <strain evidence="12 21">BIOML-A19</strain>
        <strain evidence="11 24">BIOML-A21</strain>
        <strain evidence="10 22">BIOML-A25</strain>
        <strain evidence="9 23">BIOML-A31</strain>
    </source>
</reference>
<evidence type="ECO:0000313" key="22">
    <source>
        <dbReference type="Proteomes" id="UP000427825"/>
    </source>
</evidence>
<dbReference type="EMBL" id="VVYP01000003">
    <property type="protein sequence ID" value="KAA5465434.1"/>
    <property type="molecule type" value="Genomic_DNA"/>
</dbReference>
<evidence type="ECO:0000313" key="11">
    <source>
        <dbReference type="EMBL" id="KAA5489200.1"/>
    </source>
</evidence>
<evidence type="ECO:0000313" key="7">
    <source>
        <dbReference type="EMBL" id="CUO50592.1"/>
    </source>
</evidence>
<reference evidence="17 18" key="1">
    <citation type="submission" date="2015-09" db="EMBL/GenBank/DDBJ databases">
        <authorList>
            <consortium name="Pathogen Informatics"/>
        </authorList>
    </citation>
    <scope>NUCLEOTIDE SEQUENCE [LARGE SCALE GENOMIC DNA]</scope>
    <source>
        <strain evidence="7 17">2789STDY5834880</strain>
        <strain evidence="8 18">2789STDY5834946</strain>
    </source>
</reference>
<dbReference type="EMBL" id="JAUONL010000010">
    <property type="protein sequence ID" value="MDO6358612.1"/>
    <property type="molecule type" value="Genomic_DNA"/>
</dbReference>
<sequence>MRSLRKLLYTTLLMGTLFVGVSCEDLAFGDKFLQKPPSSDVTIDTIFSTSEYARRILWKSYQYLPYGMETSGYWTQMWLGTLEGLTDLNYDNVGYSGLAKVYYPGNYNASIEDRKSSYPTGQRTKCRFNDADSHMWTGIRHAWLLYENVDRVPDMDATEKSRLKAEAKMIVAIYYSHMLRHFGALPIVDHAIDPEDVNLPGRATLQATVDFIIGLLNDAINCPDFPWRISDNDLANWDGRMTKAGAMALKARVLLFVASPLFNDNAPYCDGEASSSLMTWFGGYNKERWKDAINACEEFFTALNQNGYYKLVEVGDNGTSDVRGAYTSAYYDRGTTETLISVRRNILNANANSILSNSIRWGGYCPTKEYFDMFQMSDGTDFSWDNPEQAKNPFLNRDPRLYETFILDGDKYNGRTAALTEALASDPVNYPQGADWAQGGSTHVLSLGTGLACRKWGLDRNTEWKNRPIQWPFLRLAEIYLSYAEALNEYNGSPNAQAYDAVDKVRARVNLPGLKKGLGQKEFREALLRERACEFGYEEVRFFDLIRWKLYNVFEKQLHGLHVYKHKDTGEYKFVPYELTKYPRVWWTSGFEPRWCLSAFPSVEINKGYGLVQNPGWE</sequence>
<comment type="similarity">
    <text evidence="2">Belongs to the SusD family.</text>
</comment>
<evidence type="ECO:0000313" key="19">
    <source>
        <dbReference type="Proteomes" id="UP000284205"/>
    </source>
</evidence>
<dbReference type="Proteomes" id="UP000491168">
    <property type="component" value="Unassembled WGS sequence"/>
</dbReference>
<keyword evidence="4" id="KW-0472">Membrane</keyword>
<protein>
    <submittedName>
        <fullName evidence="8 9">SusD family</fullName>
    </submittedName>
</protein>
<evidence type="ECO:0000313" key="18">
    <source>
        <dbReference type="Proteomes" id="UP000095725"/>
    </source>
</evidence>
<evidence type="ECO:0000313" key="14">
    <source>
        <dbReference type="EMBL" id="RGR72017.1"/>
    </source>
</evidence>
<dbReference type="Proteomes" id="UP000368418">
    <property type="component" value="Unassembled WGS sequence"/>
</dbReference>
<dbReference type="SUPFAM" id="SSF48452">
    <property type="entry name" value="TPR-like"/>
    <property type="match status" value="1"/>
</dbReference>
<dbReference type="PROSITE" id="PS51257">
    <property type="entry name" value="PROKAR_LIPOPROTEIN"/>
    <property type="match status" value="1"/>
</dbReference>
<feature type="domain" description="RagB/SusD" evidence="6">
    <location>
        <begin position="357"/>
        <end position="617"/>
    </location>
</feature>
<evidence type="ECO:0000313" key="12">
    <source>
        <dbReference type="EMBL" id="KAA5503847.1"/>
    </source>
</evidence>
<evidence type="ECO:0000313" key="10">
    <source>
        <dbReference type="EMBL" id="KAA5475155.1"/>
    </source>
</evidence>
<dbReference type="EMBL" id="CP103166">
    <property type="protein sequence ID" value="UVQ97470.1"/>
    <property type="molecule type" value="Genomic_DNA"/>
</dbReference>
<dbReference type="Proteomes" id="UP000095725">
    <property type="component" value="Unassembled WGS sequence"/>
</dbReference>
<dbReference type="EMBL" id="VVYF01000018">
    <property type="protein sequence ID" value="KAA5489200.1"/>
    <property type="molecule type" value="Genomic_DNA"/>
</dbReference>
<comment type="subcellular location">
    <subcellularLocation>
        <location evidence="1">Cell outer membrane</location>
    </subcellularLocation>
</comment>
<dbReference type="RefSeq" id="WP_032855076.1">
    <property type="nucleotide sequence ID" value="NZ_CACRTB010000007.1"/>
</dbReference>
<evidence type="ECO:0000313" key="21">
    <source>
        <dbReference type="Proteomes" id="UP000368418"/>
    </source>
</evidence>
<dbReference type="EMBL" id="VVYD01000001">
    <property type="protein sequence ID" value="KAA5503847.1"/>
    <property type="molecule type" value="Genomic_DNA"/>
</dbReference>
<keyword evidence="5" id="KW-0998">Cell outer membrane</keyword>
<evidence type="ECO:0000313" key="24">
    <source>
        <dbReference type="Proteomes" id="UP000491168"/>
    </source>
</evidence>
<dbReference type="Proteomes" id="UP000284205">
    <property type="component" value="Unassembled WGS sequence"/>
</dbReference>
<proteinExistence type="inferred from homology"/>
<reference evidence="19 20" key="2">
    <citation type="submission" date="2018-08" db="EMBL/GenBank/DDBJ databases">
        <title>A genome reference for cultivated species of the human gut microbiota.</title>
        <authorList>
            <person name="Zou Y."/>
            <person name="Xue W."/>
            <person name="Luo G."/>
        </authorList>
    </citation>
    <scope>NUCLEOTIDE SEQUENCE [LARGE SCALE GENOMIC DNA]</scope>
    <source>
        <strain evidence="14 19">AF24-29LB</strain>
        <strain evidence="15 20">OF02-6LB</strain>
    </source>
</reference>
<reference evidence="16" key="4">
    <citation type="submission" date="2022-08" db="EMBL/GenBank/DDBJ databases">
        <title>Genome Sequencing of Bacteroides fragilis Group Isolates with Nanopore Technology.</title>
        <authorList>
            <person name="Tisza M.J."/>
            <person name="Smith D."/>
            <person name="Dekker J.P."/>
        </authorList>
    </citation>
    <scope>NUCLEOTIDE SEQUENCE</scope>
    <source>
        <strain evidence="16">BFG-474</strain>
    </source>
</reference>
<evidence type="ECO:0000256" key="5">
    <source>
        <dbReference type="ARBA" id="ARBA00023237"/>
    </source>
</evidence>
<dbReference type="EMBL" id="CZAI01000001">
    <property type="protein sequence ID" value="CUO50592.1"/>
    <property type="molecule type" value="Genomic_DNA"/>
</dbReference>
<dbReference type="Proteomes" id="UP000284431">
    <property type="component" value="Unassembled WGS sequence"/>
</dbReference>
<dbReference type="Proteomes" id="UP001060260">
    <property type="component" value="Chromosome"/>
</dbReference>
<dbReference type="Proteomes" id="UP000475905">
    <property type="component" value="Unassembled WGS sequence"/>
</dbReference>
<dbReference type="Proteomes" id="UP000095657">
    <property type="component" value="Unassembled WGS sequence"/>
</dbReference>
<dbReference type="AlphaFoldDB" id="A0A174MUI1"/>
<dbReference type="Pfam" id="PF07980">
    <property type="entry name" value="SusD_RagB"/>
    <property type="match status" value="1"/>
</dbReference>
<evidence type="ECO:0000313" key="23">
    <source>
        <dbReference type="Proteomes" id="UP000475905"/>
    </source>
</evidence>
<evidence type="ECO:0000313" key="20">
    <source>
        <dbReference type="Proteomes" id="UP000284431"/>
    </source>
</evidence>
<dbReference type="Gene3D" id="1.25.40.390">
    <property type="match status" value="1"/>
</dbReference>
<dbReference type="EMBL" id="QRUO01000007">
    <property type="protein sequence ID" value="RGR72017.1"/>
    <property type="molecule type" value="Genomic_DNA"/>
</dbReference>
<evidence type="ECO:0000313" key="13">
    <source>
        <dbReference type="EMBL" id="MDO6358612.1"/>
    </source>
</evidence>
<reference evidence="13" key="5">
    <citation type="submission" date="2023-07" db="EMBL/GenBank/DDBJ databases">
        <title>Whole Genome Sequencing of Colonoscopy isolates.</title>
        <authorList>
            <person name="Surve S.V."/>
            <person name="Valls R.A."/>
            <person name="Barrak K.E."/>
            <person name="Gardner T.B."/>
            <person name="O'Toole G.A."/>
        </authorList>
    </citation>
    <scope>NUCLEOTIDE SEQUENCE</scope>
    <source>
        <strain evidence="13">GP0119</strain>
    </source>
</reference>
<evidence type="ECO:0000256" key="4">
    <source>
        <dbReference type="ARBA" id="ARBA00023136"/>
    </source>
</evidence>
<dbReference type="Proteomes" id="UP000427825">
    <property type="component" value="Unassembled WGS sequence"/>
</dbReference>
<dbReference type="InterPro" id="IPR012944">
    <property type="entry name" value="SusD_RagB_dom"/>
</dbReference>
<gene>
    <name evidence="14" type="ORF">DWY26_09450</name>
    <name evidence="15" type="ORF">DXA49_20090</name>
    <name evidence="7" type="ORF">ERS852494_00052</name>
    <name evidence="8" type="ORF">ERS852558_00093</name>
    <name evidence="12" type="ORF">F2Y31_00950</name>
    <name evidence="11" type="ORF">F2Y35_17075</name>
    <name evidence="9" type="ORF">F2Y36_03750</name>
    <name evidence="10" type="ORF">F2Y39_14490</name>
    <name evidence="16" type="ORF">NXW23_03615</name>
    <name evidence="13" type="ORF">Q4469_13085</name>
</gene>
<dbReference type="EMBL" id="CZBL01000001">
    <property type="protein sequence ID" value="CUP39066.1"/>
    <property type="molecule type" value="Genomic_DNA"/>
</dbReference>
<evidence type="ECO:0000256" key="3">
    <source>
        <dbReference type="ARBA" id="ARBA00022729"/>
    </source>
</evidence>
<organism evidence="8 18">
    <name type="scientific">Bacteroides caccae</name>
    <dbReference type="NCBI Taxonomy" id="47678"/>
    <lineage>
        <taxon>Bacteria</taxon>
        <taxon>Pseudomonadati</taxon>
        <taxon>Bacteroidota</taxon>
        <taxon>Bacteroidia</taxon>
        <taxon>Bacteroidales</taxon>
        <taxon>Bacteroidaceae</taxon>
        <taxon>Bacteroides</taxon>
    </lineage>
</organism>
<dbReference type="EMBL" id="QSCS01000043">
    <property type="protein sequence ID" value="RGY22019.1"/>
    <property type="molecule type" value="Genomic_DNA"/>
</dbReference>
<name>A0A174MUI1_9BACE</name>
<evidence type="ECO:0000313" key="9">
    <source>
        <dbReference type="EMBL" id="KAA5465434.1"/>
    </source>
</evidence>
<dbReference type="STRING" id="47678.ERS852494_00052"/>
<keyword evidence="3" id="KW-0732">Signal</keyword>